<dbReference type="InterPro" id="IPR043128">
    <property type="entry name" value="Rev_trsase/Diguanyl_cyclase"/>
</dbReference>
<dbReference type="SUPFAM" id="SSF56672">
    <property type="entry name" value="DNA/RNA polymerases"/>
    <property type="match status" value="1"/>
</dbReference>
<proteinExistence type="predicted"/>
<dbReference type="InterPro" id="IPR043502">
    <property type="entry name" value="DNA/RNA_pol_sf"/>
</dbReference>
<accession>A0AAV3ZQ44</accession>
<name>A0AAV3ZQ44_9GAST</name>
<evidence type="ECO:0000259" key="2">
    <source>
        <dbReference type="Pfam" id="PF17919"/>
    </source>
</evidence>
<evidence type="ECO:0000313" key="4">
    <source>
        <dbReference type="Proteomes" id="UP000735302"/>
    </source>
</evidence>
<feature type="domain" description="Reverse transcriptase/retrotransposon-derived protein RNase H-like" evidence="2">
    <location>
        <begin position="27"/>
        <end position="104"/>
    </location>
</feature>
<evidence type="ECO:0000256" key="1">
    <source>
        <dbReference type="ARBA" id="ARBA00023268"/>
    </source>
</evidence>
<evidence type="ECO:0000313" key="3">
    <source>
        <dbReference type="EMBL" id="GFN96962.1"/>
    </source>
</evidence>
<dbReference type="Gene3D" id="3.30.70.270">
    <property type="match status" value="1"/>
</dbReference>
<dbReference type="PANTHER" id="PTHR37984:SF5">
    <property type="entry name" value="PROTEIN NYNRIN-LIKE"/>
    <property type="match status" value="1"/>
</dbReference>
<dbReference type="InterPro" id="IPR050951">
    <property type="entry name" value="Retrovirus_Pol_polyprotein"/>
</dbReference>
<reference evidence="3 4" key="1">
    <citation type="journal article" date="2021" name="Elife">
        <title>Chloroplast acquisition without the gene transfer in kleptoplastic sea slugs, Plakobranchus ocellatus.</title>
        <authorList>
            <person name="Maeda T."/>
            <person name="Takahashi S."/>
            <person name="Yoshida T."/>
            <person name="Shimamura S."/>
            <person name="Takaki Y."/>
            <person name="Nagai Y."/>
            <person name="Toyoda A."/>
            <person name="Suzuki Y."/>
            <person name="Arimoto A."/>
            <person name="Ishii H."/>
            <person name="Satoh N."/>
            <person name="Nishiyama T."/>
            <person name="Hasebe M."/>
            <person name="Maruyama T."/>
            <person name="Minagawa J."/>
            <person name="Obokata J."/>
            <person name="Shigenobu S."/>
        </authorList>
    </citation>
    <scope>NUCLEOTIDE SEQUENCE [LARGE SCALE GENOMIC DNA]</scope>
</reference>
<dbReference type="GO" id="GO:0003824">
    <property type="term" value="F:catalytic activity"/>
    <property type="evidence" value="ECO:0007669"/>
    <property type="project" value="UniProtKB-KW"/>
</dbReference>
<keyword evidence="4" id="KW-1185">Reference proteome</keyword>
<sequence length="112" mass="12567">MIKFPSKLADTTEPLRHLLKKYSSWLWGPSEVAAFTKVRELLSSTPILAHYSPERETIIAADASNQGLGAVLLKKQEDGTCRPVGFICHTQNAVEKNYATSERSHVSWRKVQ</sequence>
<dbReference type="Proteomes" id="UP000735302">
    <property type="component" value="Unassembled WGS sequence"/>
</dbReference>
<dbReference type="Pfam" id="PF17919">
    <property type="entry name" value="RT_RNaseH_2"/>
    <property type="match status" value="1"/>
</dbReference>
<dbReference type="EMBL" id="BLXT01002711">
    <property type="protein sequence ID" value="GFN96962.1"/>
    <property type="molecule type" value="Genomic_DNA"/>
</dbReference>
<protein>
    <submittedName>
        <fullName evidence="3">Pol polyprotein</fullName>
    </submittedName>
</protein>
<dbReference type="PANTHER" id="PTHR37984">
    <property type="entry name" value="PROTEIN CBG26694"/>
    <property type="match status" value="1"/>
</dbReference>
<dbReference type="InterPro" id="IPR041577">
    <property type="entry name" value="RT_RNaseH_2"/>
</dbReference>
<comment type="caution">
    <text evidence="3">The sequence shown here is derived from an EMBL/GenBank/DDBJ whole genome shotgun (WGS) entry which is preliminary data.</text>
</comment>
<dbReference type="AlphaFoldDB" id="A0AAV3ZQ44"/>
<gene>
    <name evidence="3" type="ORF">PoB_002346800</name>
</gene>
<keyword evidence="1" id="KW-0511">Multifunctional enzyme</keyword>
<organism evidence="3 4">
    <name type="scientific">Plakobranchus ocellatus</name>
    <dbReference type="NCBI Taxonomy" id="259542"/>
    <lineage>
        <taxon>Eukaryota</taxon>
        <taxon>Metazoa</taxon>
        <taxon>Spiralia</taxon>
        <taxon>Lophotrochozoa</taxon>
        <taxon>Mollusca</taxon>
        <taxon>Gastropoda</taxon>
        <taxon>Heterobranchia</taxon>
        <taxon>Euthyneura</taxon>
        <taxon>Panpulmonata</taxon>
        <taxon>Sacoglossa</taxon>
        <taxon>Placobranchoidea</taxon>
        <taxon>Plakobranchidae</taxon>
        <taxon>Plakobranchus</taxon>
    </lineage>
</organism>